<proteinExistence type="predicted"/>
<dbReference type="SUPFAM" id="SSF51735">
    <property type="entry name" value="NAD(P)-binding Rossmann-fold domains"/>
    <property type="match status" value="1"/>
</dbReference>
<dbReference type="AlphaFoldDB" id="A0A7Z1AVG3"/>
<organism evidence="2 3">
    <name type="scientific">Actinophytocola xinjiangensis</name>
    <dbReference type="NCBI Taxonomy" id="485602"/>
    <lineage>
        <taxon>Bacteria</taxon>
        <taxon>Bacillati</taxon>
        <taxon>Actinomycetota</taxon>
        <taxon>Actinomycetes</taxon>
        <taxon>Pseudonocardiales</taxon>
        <taxon>Pseudonocardiaceae</taxon>
    </lineage>
</organism>
<reference evidence="2 3" key="1">
    <citation type="submission" date="2016-12" db="EMBL/GenBank/DDBJ databases">
        <title>The draft genome sequence of Actinophytocola xinjiangensis.</title>
        <authorList>
            <person name="Wang W."/>
            <person name="Yuan L."/>
        </authorList>
    </citation>
    <scope>NUCLEOTIDE SEQUENCE [LARGE SCALE GENOMIC DNA]</scope>
    <source>
        <strain evidence="2 3">CGMCC 4.4663</strain>
    </source>
</reference>
<dbReference type="Proteomes" id="UP000185696">
    <property type="component" value="Unassembled WGS sequence"/>
</dbReference>
<dbReference type="PANTHER" id="PTHR48079">
    <property type="entry name" value="PROTEIN YEEZ"/>
    <property type="match status" value="1"/>
</dbReference>
<feature type="domain" description="NAD-dependent epimerase/dehydratase" evidence="1">
    <location>
        <begin position="3"/>
        <end position="225"/>
    </location>
</feature>
<evidence type="ECO:0000259" key="1">
    <source>
        <dbReference type="Pfam" id="PF01370"/>
    </source>
</evidence>
<dbReference type="InterPro" id="IPR051783">
    <property type="entry name" value="NAD(P)-dependent_oxidoreduct"/>
</dbReference>
<dbReference type="GO" id="GO:0005737">
    <property type="term" value="C:cytoplasm"/>
    <property type="evidence" value="ECO:0007669"/>
    <property type="project" value="TreeGrafter"/>
</dbReference>
<dbReference type="GO" id="GO:0004029">
    <property type="term" value="F:aldehyde dehydrogenase (NAD+) activity"/>
    <property type="evidence" value="ECO:0007669"/>
    <property type="project" value="TreeGrafter"/>
</dbReference>
<dbReference type="Gene3D" id="3.40.50.720">
    <property type="entry name" value="NAD(P)-binding Rossmann-like Domain"/>
    <property type="match status" value="1"/>
</dbReference>
<dbReference type="InterPro" id="IPR036291">
    <property type="entry name" value="NAD(P)-bd_dom_sf"/>
</dbReference>
<evidence type="ECO:0000313" key="2">
    <source>
        <dbReference type="EMBL" id="OLF06713.1"/>
    </source>
</evidence>
<comment type="caution">
    <text evidence="2">The sequence shown here is derived from an EMBL/GenBank/DDBJ whole genome shotgun (WGS) entry which is preliminary data.</text>
</comment>
<evidence type="ECO:0000313" key="3">
    <source>
        <dbReference type="Proteomes" id="UP000185696"/>
    </source>
</evidence>
<dbReference type="Pfam" id="PF01370">
    <property type="entry name" value="Epimerase"/>
    <property type="match status" value="1"/>
</dbReference>
<dbReference type="PANTHER" id="PTHR48079:SF6">
    <property type="entry name" value="NAD(P)-BINDING DOMAIN-CONTAINING PROTEIN-RELATED"/>
    <property type="match status" value="1"/>
</dbReference>
<keyword evidence="3" id="KW-1185">Reference proteome</keyword>
<gene>
    <name evidence="2" type="ORF">BLA60_30530</name>
</gene>
<dbReference type="EMBL" id="MSIF01000020">
    <property type="protein sequence ID" value="OLF06713.1"/>
    <property type="molecule type" value="Genomic_DNA"/>
</dbReference>
<protein>
    <recommendedName>
        <fullName evidence="1">NAD-dependent epimerase/dehydratase domain-containing protein</fullName>
    </recommendedName>
</protein>
<name>A0A7Z1AVG3_9PSEU</name>
<accession>A0A7Z1AVG3</accession>
<sequence length="294" mass="30774">MRVLVIGATGVLGREVVPALLADGHHVGGMASGRHRLPAIGALGIDPVAADVFDADSLVPVLREYDAVVNVATRVPVGRRLMRNRNWADNDRLRAEGSRALARAALAAGVGVLVQEGVSLAYAEGGDTVLDERAPLDPVGPTRASVAAHVNAETFAGEGRSAVRLRIATVHGDDPISRWMINGAKGRGPAYFGDPDGWLTAIHPADAASGIVAALTAPSGVYNLGATPIRKREFGAVIAEVAGAAKARTLPGVLTRGFLAILARSQRLSSARFSDLTGWQPKRTEPAVDWFPAW</sequence>
<dbReference type="InterPro" id="IPR001509">
    <property type="entry name" value="Epimerase_deHydtase"/>
</dbReference>
<dbReference type="OrthoDB" id="9787292at2"/>